<dbReference type="Proteomes" id="UP000183832">
    <property type="component" value="Unassembled WGS sequence"/>
</dbReference>
<protein>
    <submittedName>
        <fullName evidence="1">CLUMA_CG011001, isoform A</fullName>
    </submittedName>
</protein>
<gene>
    <name evidence="1" type="ORF">CLUMA_CG011001</name>
</gene>
<name>A0A1J1IBF0_9DIPT</name>
<proteinExistence type="predicted"/>
<evidence type="ECO:0000313" key="1">
    <source>
        <dbReference type="EMBL" id="CRK97615.1"/>
    </source>
</evidence>
<feature type="non-terminal residue" evidence="1">
    <location>
        <position position="88"/>
    </location>
</feature>
<dbReference type="AlphaFoldDB" id="A0A1J1IBF0"/>
<evidence type="ECO:0000313" key="2">
    <source>
        <dbReference type="Proteomes" id="UP000183832"/>
    </source>
</evidence>
<keyword evidence="2" id="KW-1185">Reference proteome</keyword>
<reference evidence="1 2" key="1">
    <citation type="submission" date="2015-04" db="EMBL/GenBank/DDBJ databases">
        <authorList>
            <person name="Syromyatnikov M.Y."/>
            <person name="Popov V.N."/>
        </authorList>
    </citation>
    <scope>NUCLEOTIDE SEQUENCE [LARGE SCALE GENOMIC DNA]</scope>
</reference>
<accession>A0A1J1IBF0</accession>
<organism evidence="1 2">
    <name type="scientific">Clunio marinus</name>
    <dbReference type="NCBI Taxonomy" id="568069"/>
    <lineage>
        <taxon>Eukaryota</taxon>
        <taxon>Metazoa</taxon>
        <taxon>Ecdysozoa</taxon>
        <taxon>Arthropoda</taxon>
        <taxon>Hexapoda</taxon>
        <taxon>Insecta</taxon>
        <taxon>Pterygota</taxon>
        <taxon>Neoptera</taxon>
        <taxon>Endopterygota</taxon>
        <taxon>Diptera</taxon>
        <taxon>Nematocera</taxon>
        <taxon>Chironomoidea</taxon>
        <taxon>Chironomidae</taxon>
        <taxon>Clunio</taxon>
    </lineage>
</organism>
<sequence length="88" mass="10164">MYMLMVRQLLMGRKAKETFIIMVTLLTTKIGLKKSFRTFWMTFTSCELPSWWTFYTLISTGTTACVTTQITLDTTATVTVIAEKYNEN</sequence>
<dbReference type="EMBL" id="CVRI01000047">
    <property type="protein sequence ID" value="CRK97615.1"/>
    <property type="molecule type" value="Genomic_DNA"/>
</dbReference>